<feature type="transmembrane region" description="Helical" evidence="10">
    <location>
        <begin position="132"/>
        <end position="151"/>
    </location>
</feature>
<evidence type="ECO:0000256" key="3">
    <source>
        <dbReference type="ARBA" id="ARBA00022692"/>
    </source>
</evidence>
<dbReference type="PRINTS" id="PR00237">
    <property type="entry name" value="GPCRRHODOPSN"/>
</dbReference>
<accession>A0A5S6QXW4</accession>
<dbReference type="PROSITE" id="PS00237">
    <property type="entry name" value="G_PROTEIN_RECEP_F1_1"/>
    <property type="match status" value="1"/>
</dbReference>
<dbReference type="Proteomes" id="UP000046395">
    <property type="component" value="Unassembled WGS sequence"/>
</dbReference>
<dbReference type="InterPro" id="IPR000276">
    <property type="entry name" value="GPCR_Rhodpsn"/>
</dbReference>
<feature type="transmembrane region" description="Helical" evidence="10">
    <location>
        <begin position="402"/>
        <end position="422"/>
    </location>
</feature>
<keyword evidence="5 9" id="KW-0297">G-protein coupled receptor</keyword>
<dbReference type="GO" id="GO:0008528">
    <property type="term" value="F:G protein-coupled peptide receptor activity"/>
    <property type="evidence" value="ECO:0007669"/>
    <property type="project" value="TreeGrafter"/>
</dbReference>
<keyword evidence="7 9" id="KW-0675">Receptor</keyword>
<dbReference type="GO" id="GO:0005886">
    <property type="term" value="C:plasma membrane"/>
    <property type="evidence" value="ECO:0007669"/>
    <property type="project" value="UniProtKB-SubCell"/>
</dbReference>
<evidence type="ECO:0000256" key="1">
    <source>
        <dbReference type="ARBA" id="ARBA00004651"/>
    </source>
</evidence>
<dbReference type="AlphaFoldDB" id="A0A5S6QXW4"/>
<feature type="transmembrane region" description="Helical" evidence="10">
    <location>
        <begin position="264"/>
        <end position="285"/>
    </location>
</feature>
<dbReference type="PANTHER" id="PTHR24230:SF49">
    <property type="entry name" value="G-PROTEIN COUPLED RECEPTORS FAMILY 1 PROFILE DOMAIN-CONTAINING PROTEIN"/>
    <property type="match status" value="1"/>
</dbReference>
<keyword evidence="2" id="KW-1003">Cell membrane</keyword>
<evidence type="ECO:0000256" key="5">
    <source>
        <dbReference type="ARBA" id="ARBA00023040"/>
    </source>
</evidence>
<evidence type="ECO:0000256" key="10">
    <source>
        <dbReference type="SAM" id="Phobius"/>
    </source>
</evidence>
<feature type="transmembrane region" description="Helical" evidence="10">
    <location>
        <begin position="163"/>
        <end position="184"/>
    </location>
</feature>
<dbReference type="STRING" id="70415.A0A5S6QXW4"/>
<reference evidence="13" key="1">
    <citation type="submission" date="2019-12" db="UniProtKB">
        <authorList>
            <consortium name="WormBaseParasite"/>
        </authorList>
    </citation>
    <scope>IDENTIFICATION</scope>
</reference>
<feature type="domain" description="G-protein coupled receptors family 1 profile" evidence="11">
    <location>
        <begin position="101"/>
        <end position="421"/>
    </location>
</feature>
<dbReference type="PANTHER" id="PTHR24230">
    <property type="entry name" value="G-PROTEIN COUPLED RECEPTOR"/>
    <property type="match status" value="1"/>
</dbReference>
<dbReference type="GO" id="GO:0007218">
    <property type="term" value="P:neuropeptide signaling pathway"/>
    <property type="evidence" value="ECO:0007669"/>
    <property type="project" value="TreeGrafter"/>
</dbReference>
<feature type="transmembrane region" description="Helical" evidence="10">
    <location>
        <begin position="91"/>
        <end position="112"/>
    </location>
</feature>
<comment type="subcellular location">
    <subcellularLocation>
        <location evidence="1">Cell membrane</location>
        <topology evidence="1">Multi-pass membrane protein</topology>
    </subcellularLocation>
</comment>
<evidence type="ECO:0000313" key="13">
    <source>
        <dbReference type="WBParaSite" id="TMUE_3000011949.1"/>
    </source>
</evidence>
<proteinExistence type="inferred from homology"/>
<feature type="transmembrane region" description="Helical" evidence="10">
    <location>
        <begin position="204"/>
        <end position="224"/>
    </location>
</feature>
<organism evidence="12 13">
    <name type="scientific">Trichuris muris</name>
    <name type="common">Mouse whipworm</name>
    <dbReference type="NCBI Taxonomy" id="70415"/>
    <lineage>
        <taxon>Eukaryota</taxon>
        <taxon>Metazoa</taxon>
        <taxon>Ecdysozoa</taxon>
        <taxon>Nematoda</taxon>
        <taxon>Enoplea</taxon>
        <taxon>Dorylaimia</taxon>
        <taxon>Trichinellida</taxon>
        <taxon>Trichuridae</taxon>
        <taxon>Trichuris</taxon>
    </lineage>
</organism>
<evidence type="ECO:0000313" key="12">
    <source>
        <dbReference type="Proteomes" id="UP000046395"/>
    </source>
</evidence>
<evidence type="ECO:0000256" key="6">
    <source>
        <dbReference type="ARBA" id="ARBA00023136"/>
    </source>
</evidence>
<keyword evidence="8 9" id="KW-0807">Transducer</keyword>
<keyword evidence="4 10" id="KW-1133">Transmembrane helix</keyword>
<evidence type="ECO:0000256" key="4">
    <source>
        <dbReference type="ARBA" id="ARBA00022989"/>
    </source>
</evidence>
<keyword evidence="6 10" id="KW-0472">Membrane</keyword>
<dbReference type="SUPFAM" id="SSF81321">
    <property type="entry name" value="Family A G protein-coupled receptor-like"/>
    <property type="match status" value="1"/>
</dbReference>
<protein>
    <submittedName>
        <fullName evidence="13">G_PROTEIN_RECEP_F1_2 domain-containing protein</fullName>
    </submittedName>
</protein>
<dbReference type="InterPro" id="IPR017452">
    <property type="entry name" value="GPCR_Rhodpsn_7TM"/>
</dbReference>
<feature type="transmembrane region" description="Helical" evidence="10">
    <location>
        <begin position="367"/>
        <end position="390"/>
    </location>
</feature>
<dbReference type="Gene3D" id="1.20.1070.10">
    <property type="entry name" value="Rhodopsin 7-helix transmembrane proteins"/>
    <property type="match status" value="1"/>
</dbReference>
<name>A0A5S6QXW4_TRIMR</name>
<keyword evidence="3 9" id="KW-0812">Transmembrane</keyword>
<comment type="similarity">
    <text evidence="9">Belongs to the G-protein coupled receptor 1 family.</text>
</comment>
<dbReference type="WBParaSite" id="TMUE_3000011949.1">
    <property type="protein sequence ID" value="TMUE_3000011949.1"/>
    <property type="gene ID" value="WBGene00292805"/>
</dbReference>
<sequence>MAVEYPAVGRPPSADMIKCHVDKLRSVFNQHIWLMKTRICHCQSSNPFDITNKVNMEVADRSPEEGQSFNSTTFVDIVGPPQRIAEDNIRLGLMILLFLAGTPLNVTAMLRLRRSMLTSSTPLKRLKLHLNVSDLMVLLIYTSSQIVWLITVDWRSNDSMCKLLKFTHALCFSVSSNVIVCIAIHRFSMVFGKSKKRVTTINLCLAWTLAVATSLPQLAVWTVYRPSESAKWQQCVSIWFAREYDLRTRNRTTLTEPLVSSTAYSIYHVLIIFWIPAALLTMCYLRLAMVVSKGIYCECGCVRSSQKSPLTADITLSGDSNLHAISSRRLFSRIRSFSSSSSRGFEKAMMRHQCITMRRKRNAIRTCFLLITAYICCWLPYNTFFLWGLIDNDSYQQWHNTSVAFLRYLIVVNSVTNPFIYLPNFRSAFCSSHVVQAS</sequence>
<keyword evidence="12" id="KW-1185">Reference proteome</keyword>
<evidence type="ECO:0000256" key="7">
    <source>
        <dbReference type="ARBA" id="ARBA00023170"/>
    </source>
</evidence>
<evidence type="ECO:0000259" key="11">
    <source>
        <dbReference type="PROSITE" id="PS50262"/>
    </source>
</evidence>
<dbReference type="PROSITE" id="PS50262">
    <property type="entry name" value="G_PROTEIN_RECEP_F1_2"/>
    <property type="match status" value="1"/>
</dbReference>
<evidence type="ECO:0000256" key="8">
    <source>
        <dbReference type="ARBA" id="ARBA00023224"/>
    </source>
</evidence>
<evidence type="ECO:0000256" key="9">
    <source>
        <dbReference type="RuleBase" id="RU000688"/>
    </source>
</evidence>
<evidence type="ECO:0000256" key="2">
    <source>
        <dbReference type="ARBA" id="ARBA00022475"/>
    </source>
</evidence>
<dbReference type="Pfam" id="PF00001">
    <property type="entry name" value="7tm_1"/>
    <property type="match status" value="1"/>
</dbReference>